<keyword evidence="2" id="KW-1185">Reference proteome</keyword>
<comment type="caution">
    <text evidence="1">The sequence shown here is derived from an EMBL/GenBank/DDBJ whole genome shotgun (WGS) entry which is preliminary data.</text>
</comment>
<dbReference type="EMBL" id="LVWE01000005">
    <property type="protein sequence ID" value="OAD46168.1"/>
    <property type="molecule type" value="Genomic_DNA"/>
</dbReference>
<dbReference type="AlphaFoldDB" id="A0A176TE19"/>
<name>A0A176TE19_9FLAO</name>
<sequence>MIKKILLVIPIFLLVVASLFSFKKTSESAPYKCMIQMKNYTGEGAYVVVSLLNPNGEYEETLYVQGDDDEWYFDITEWWSFQGKKRADIDAITGATISGGQRTISVIRIDTDKIDKGYKIRFETAVEDQEYHKDDIEFELTTANLKSKIEGKGFIRYVRMLAQ</sequence>
<dbReference type="InterPro" id="IPR014469">
    <property type="entry name" value="DUF2271"/>
</dbReference>
<dbReference type="Pfam" id="PF10029">
    <property type="entry name" value="DUF2271"/>
    <property type="match status" value="1"/>
</dbReference>
<organism evidence="1 2">
    <name type="scientific">Polaribacter atrinae</name>
    <dbReference type="NCBI Taxonomy" id="1333662"/>
    <lineage>
        <taxon>Bacteria</taxon>
        <taxon>Pseudomonadati</taxon>
        <taxon>Bacteroidota</taxon>
        <taxon>Flavobacteriia</taxon>
        <taxon>Flavobacteriales</taxon>
        <taxon>Flavobacteriaceae</taxon>
    </lineage>
</organism>
<keyword evidence="1" id="KW-0969">Cilium</keyword>
<dbReference type="RefSeq" id="WP_068448493.1">
    <property type="nucleotide sequence ID" value="NZ_CAXHZY010000002.1"/>
</dbReference>
<evidence type="ECO:0000313" key="1">
    <source>
        <dbReference type="EMBL" id="OAD46168.1"/>
    </source>
</evidence>
<dbReference type="STRING" id="1333662.LPB303_04435"/>
<keyword evidence="1" id="KW-0966">Cell projection</keyword>
<reference evidence="1 2" key="1">
    <citation type="submission" date="2016-02" db="EMBL/GenBank/DDBJ databases">
        <title>Draft genome sequence of Polaribacter atrinae KACC17473.</title>
        <authorList>
            <person name="Shin S.-K."/>
            <person name="Yi H."/>
        </authorList>
    </citation>
    <scope>NUCLEOTIDE SEQUENCE [LARGE SCALE GENOMIC DNA]</scope>
    <source>
        <strain evidence="1 2">KACC 17473</strain>
    </source>
</reference>
<keyword evidence="1" id="KW-0282">Flagellum</keyword>
<gene>
    <name evidence="1" type="ORF">LPB303_04435</name>
</gene>
<dbReference type="OrthoDB" id="1430845at2"/>
<evidence type="ECO:0000313" key="2">
    <source>
        <dbReference type="Proteomes" id="UP000076923"/>
    </source>
</evidence>
<proteinExistence type="predicted"/>
<dbReference type="Proteomes" id="UP000076923">
    <property type="component" value="Unassembled WGS sequence"/>
</dbReference>
<protein>
    <submittedName>
        <fullName evidence="1">Flagellin biosynthesis protein FlgD</fullName>
    </submittedName>
</protein>
<accession>A0A176TE19</accession>